<dbReference type="CDD" id="cd19534">
    <property type="entry name" value="E_NRPS"/>
    <property type="match status" value="1"/>
</dbReference>
<dbReference type="HOGENOM" id="CLU_000022_2_2_6"/>
<dbReference type="Gene3D" id="2.30.38.10">
    <property type="entry name" value="Luciferase, Domain 3"/>
    <property type="match status" value="1"/>
</dbReference>
<dbReference type="Pfam" id="PF00668">
    <property type="entry name" value="Condensation"/>
    <property type="match status" value="2"/>
</dbReference>
<reference evidence="6 7" key="1">
    <citation type="journal article" date="2005" name="Nucleic Acids Res.">
        <title>Genomic blueprint of Hahella chejuensis, a marine microbe producing an algicidal agent.</title>
        <authorList>
            <person name="Jeong H."/>
            <person name="Yim J.H."/>
            <person name="Lee C."/>
            <person name="Choi S.-H."/>
            <person name="Park Y.K."/>
            <person name="Yoon S.H."/>
            <person name="Hur C.-G."/>
            <person name="Kang H.-Y."/>
            <person name="Kim D."/>
            <person name="Lee H.H."/>
            <person name="Park K.H."/>
            <person name="Park S.-H."/>
            <person name="Park H.-S."/>
            <person name="Lee H.K."/>
            <person name="Oh T.K."/>
            <person name="Kim J.F."/>
        </authorList>
    </citation>
    <scope>NUCLEOTIDE SEQUENCE [LARGE SCALE GENOMIC DNA]</scope>
    <source>
        <strain evidence="6 7">KCTC 2396</strain>
    </source>
</reference>
<dbReference type="Gene3D" id="3.40.50.980">
    <property type="match status" value="2"/>
</dbReference>
<dbReference type="Pfam" id="PF00501">
    <property type="entry name" value="AMP-binding"/>
    <property type="match status" value="1"/>
</dbReference>
<dbReference type="eggNOG" id="COG1020">
    <property type="taxonomic scope" value="Bacteria"/>
</dbReference>
<dbReference type="InterPro" id="IPR036736">
    <property type="entry name" value="ACP-like_sf"/>
</dbReference>
<dbReference type="FunFam" id="3.40.50.980:FF:000001">
    <property type="entry name" value="Non-ribosomal peptide synthetase"/>
    <property type="match status" value="1"/>
</dbReference>
<dbReference type="Pfam" id="PF13193">
    <property type="entry name" value="AMP-binding_C"/>
    <property type="match status" value="1"/>
</dbReference>
<dbReference type="CDD" id="cd05930">
    <property type="entry name" value="A_NRPS"/>
    <property type="match status" value="1"/>
</dbReference>
<dbReference type="InterPro" id="IPR045851">
    <property type="entry name" value="AMP-bd_C_sf"/>
</dbReference>
<dbReference type="InterPro" id="IPR023213">
    <property type="entry name" value="CAT-like_dom_sf"/>
</dbReference>
<sequence>MTVTKKDIKNIYPLTPVQEGMLFHALLEPESSAYFQQTAWRLRGELDADAFEQAWRLLAQRHDLLRTLFSHQQSDQPLQIVLHQLAPSFERQDLRHIDSLRADAYCRHYRDNERRQGFDLSLGPLWRISLLRLEDDLWEVVWSHHHILLDGWSYGLLLSELLATYRSLRKGEDAEAQLNVAPAPPFSRYVRWLAAQDQAASADYWRTYMEGFTEPTEPPFRRYRPDSRPENAELSFQLSRGQTERLQNLCAQHGITLNALLQATVATLLARCCDQEDVAFGTVVSGRPADLAGVENMVGPFINTVPCRIRVDPGRSLLQLAQTLQQRHLASAPHHYYPLAKIQAAAGFAGQDQGLFNLVMAVENYPVDAMVKQATEQTDLGFAVEDVFSFEKTHYDFDLQFMPGERLQGKLIYNRSRYEPAYVESIPLIFQTIIESFCSNIEVKIAAIPLLSEASLELLRDVCEGLSWRPDSDTLIDRFLRQAQASPQRIAVSDSDAQLSYEALREAANRLARRLAEQNVSDDEPVGLCTGRSVNLAVGILGILSAGGAYLPLDIAQPEARLRQQIVDSGLRVIVADNATLAALRDIDAGAPVRILALPDAAQHLEAAPELELQRMLRPDQLAYVIYTSGSTGVPKGVAIEHRSVVNLNDALWDIAYRRYSRPINVALLANAVFDASVQQLFPVLLHGHRLLVVDQDTRQDAARLTDLFIQQRITLSDCTPTLLALWLPELARRSDELALDTLLVGGEPLPSALAQAFGEALPAVRLINVYGPTECCVDATAYTVDSKRPPPSPYVPIGQPLRNTRAWVLDRHGAPVPAGVPGEIVLAGAGVSRGYLNRPELNGEKFVFLSSPCSASGAVRFYKTGDLGRWTLDGALEFLGRMDDQVKVRGHRIELGDVESHLRSHPDVEQAAALLVSPASGSGIANAELFAYIVLKQDISADTLREFLQKRLPDYMIPSGYVTLDALPLSVSGKLDRKALASLGRGERLGVTTVFSAPQSPLETLLARLWGDILGRDQVGVNDNYFALGGDSIKAIQLASRLHREGWKMAIKDLFANPTIAALSPWVAPVAQRQDQDWAALTGPVPLTPAQSRFFRDHGENPRRFNHALLLRSEQPLSTSALQAALDGIYATHESLRLRFLRDDDNRWMQEAMPLEDSPGARLREIDLRDSKDLPSALLHHGEQLHASMDPENGRLFAAALLRHPDGDRLLLTAHHLAVDGVSWRILLDDLLQGYAQACDGQTVRLPEAPAFTHWATQLARFGGGRELQADIPYWAAQEETQSLDAADAEPCRYGDALTLTRELDAELTQALLSAANHAYNTTPEDLLITALARAMAQPDNTEVNLRLLMESHGRDLLETNLDLSRCVGWFTSLWPLSLTLPADRNLAYQIKSVKESLRRVPRKGAGYALLQEFGDAAARSALRFNLQPQISFNYLGQLDAPLADASLSFSDEPSGDCVHPDAPRPCALEISAMALGGRLRLQLCIDRARPLLDADALLTRWSGQLAHLAEHCLGCADTTVTPSDLTYSDISLDELEGIIS</sequence>
<proteinExistence type="predicted"/>
<dbReference type="EMBL" id="CP000155">
    <property type="protein sequence ID" value="ABC29732.1"/>
    <property type="molecule type" value="Genomic_DNA"/>
</dbReference>
<dbReference type="GO" id="GO:0044550">
    <property type="term" value="P:secondary metabolite biosynthetic process"/>
    <property type="evidence" value="ECO:0007669"/>
    <property type="project" value="TreeGrafter"/>
</dbReference>
<evidence type="ECO:0000256" key="1">
    <source>
        <dbReference type="ARBA" id="ARBA00001957"/>
    </source>
</evidence>
<dbReference type="SUPFAM" id="SSF52777">
    <property type="entry name" value="CoA-dependent acyltransferases"/>
    <property type="match status" value="4"/>
</dbReference>
<keyword evidence="4" id="KW-0677">Repeat</keyword>
<dbReference type="KEGG" id="hch:HCH_02961"/>
<dbReference type="Gene3D" id="3.30.300.30">
    <property type="match status" value="1"/>
</dbReference>
<dbReference type="NCBIfam" id="TIGR01720">
    <property type="entry name" value="NRPS-para261"/>
    <property type="match status" value="1"/>
</dbReference>
<dbReference type="PROSITE" id="PS50075">
    <property type="entry name" value="CARRIER"/>
    <property type="match status" value="1"/>
</dbReference>
<keyword evidence="2" id="KW-0596">Phosphopantetheine</keyword>
<dbReference type="InterPro" id="IPR025110">
    <property type="entry name" value="AMP-bd_C"/>
</dbReference>
<keyword evidence="3" id="KW-0597">Phosphoprotein</keyword>
<protein>
    <submittedName>
        <fullName evidence="6">Non-ribosomal peptide synthetase modules and related protein</fullName>
    </submittedName>
</protein>
<dbReference type="SUPFAM" id="SSF56801">
    <property type="entry name" value="Acetyl-CoA synthetase-like"/>
    <property type="match status" value="1"/>
</dbReference>
<evidence type="ECO:0000313" key="6">
    <source>
        <dbReference type="EMBL" id="ABC29732.1"/>
    </source>
</evidence>
<evidence type="ECO:0000256" key="4">
    <source>
        <dbReference type="ARBA" id="ARBA00022737"/>
    </source>
</evidence>
<dbReference type="RefSeq" id="WP_011396801.1">
    <property type="nucleotide sequence ID" value="NC_007645.1"/>
</dbReference>
<dbReference type="PROSITE" id="PS00012">
    <property type="entry name" value="PHOSPHOPANTETHEINE"/>
    <property type="match status" value="1"/>
</dbReference>
<dbReference type="OrthoDB" id="9757559at2"/>
<dbReference type="GO" id="GO:0043041">
    <property type="term" value="P:amino acid activation for nonribosomal peptide biosynthetic process"/>
    <property type="evidence" value="ECO:0007669"/>
    <property type="project" value="TreeGrafter"/>
</dbReference>
<evidence type="ECO:0000313" key="7">
    <source>
        <dbReference type="Proteomes" id="UP000000238"/>
    </source>
</evidence>
<dbReference type="InterPro" id="IPR006162">
    <property type="entry name" value="Ppantetheine_attach_site"/>
</dbReference>
<dbReference type="InterPro" id="IPR010060">
    <property type="entry name" value="NRPS_synth"/>
</dbReference>
<dbReference type="Proteomes" id="UP000000238">
    <property type="component" value="Chromosome"/>
</dbReference>
<feature type="domain" description="Carrier" evidence="5">
    <location>
        <begin position="998"/>
        <end position="1072"/>
    </location>
</feature>
<dbReference type="Pfam" id="PF00550">
    <property type="entry name" value="PP-binding"/>
    <property type="match status" value="1"/>
</dbReference>
<dbReference type="GO" id="GO:0003824">
    <property type="term" value="F:catalytic activity"/>
    <property type="evidence" value="ECO:0007669"/>
    <property type="project" value="InterPro"/>
</dbReference>
<dbReference type="STRING" id="349521.HCH_02961"/>
<dbReference type="InterPro" id="IPR001242">
    <property type="entry name" value="Condensation_dom"/>
</dbReference>
<dbReference type="Gene3D" id="1.10.1200.10">
    <property type="entry name" value="ACP-like"/>
    <property type="match status" value="1"/>
</dbReference>
<dbReference type="InterPro" id="IPR010071">
    <property type="entry name" value="AA_adenyl_dom"/>
</dbReference>
<dbReference type="NCBIfam" id="TIGR01733">
    <property type="entry name" value="AA-adenyl-dom"/>
    <property type="match status" value="1"/>
</dbReference>
<dbReference type="InterPro" id="IPR000873">
    <property type="entry name" value="AMP-dep_synth/lig_dom"/>
</dbReference>
<dbReference type="FunFam" id="1.10.1200.10:FF:000005">
    <property type="entry name" value="Nonribosomal peptide synthetase 1"/>
    <property type="match status" value="1"/>
</dbReference>
<dbReference type="PROSITE" id="PS00455">
    <property type="entry name" value="AMP_BINDING"/>
    <property type="match status" value="1"/>
</dbReference>
<organism evidence="6 7">
    <name type="scientific">Hahella chejuensis (strain KCTC 2396)</name>
    <dbReference type="NCBI Taxonomy" id="349521"/>
    <lineage>
        <taxon>Bacteria</taxon>
        <taxon>Pseudomonadati</taxon>
        <taxon>Pseudomonadota</taxon>
        <taxon>Gammaproteobacteria</taxon>
        <taxon>Oceanospirillales</taxon>
        <taxon>Hahellaceae</taxon>
        <taxon>Hahella</taxon>
    </lineage>
</organism>
<dbReference type="GO" id="GO:0005737">
    <property type="term" value="C:cytoplasm"/>
    <property type="evidence" value="ECO:0007669"/>
    <property type="project" value="TreeGrafter"/>
</dbReference>
<accession>Q2SHZ2</accession>
<evidence type="ECO:0000259" key="5">
    <source>
        <dbReference type="PROSITE" id="PS50075"/>
    </source>
</evidence>
<dbReference type="PANTHER" id="PTHR45527:SF1">
    <property type="entry name" value="FATTY ACID SYNTHASE"/>
    <property type="match status" value="1"/>
</dbReference>
<name>Q2SHZ2_HAHCH</name>
<keyword evidence="7" id="KW-1185">Reference proteome</keyword>
<dbReference type="GO" id="GO:0031177">
    <property type="term" value="F:phosphopantetheine binding"/>
    <property type="evidence" value="ECO:0007669"/>
    <property type="project" value="TreeGrafter"/>
</dbReference>
<dbReference type="Gene3D" id="3.30.559.30">
    <property type="entry name" value="Nonribosomal peptide synthetase, condensation domain"/>
    <property type="match status" value="2"/>
</dbReference>
<dbReference type="CDD" id="cd19543">
    <property type="entry name" value="DCL_NRPS"/>
    <property type="match status" value="1"/>
</dbReference>
<gene>
    <name evidence="6" type="ordered locus">HCH_02961</name>
</gene>
<dbReference type="Gene3D" id="3.30.559.10">
    <property type="entry name" value="Chloramphenicol acetyltransferase-like domain"/>
    <property type="match status" value="2"/>
</dbReference>
<evidence type="ECO:0000256" key="2">
    <source>
        <dbReference type="ARBA" id="ARBA00022450"/>
    </source>
</evidence>
<evidence type="ECO:0000256" key="3">
    <source>
        <dbReference type="ARBA" id="ARBA00022553"/>
    </source>
</evidence>
<dbReference type="PANTHER" id="PTHR45527">
    <property type="entry name" value="NONRIBOSOMAL PEPTIDE SYNTHETASE"/>
    <property type="match status" value="1"/>
</dbReference>
<dbReference type="InterPro" id="IPR020845">
    <property type="entry name" value="AMP-binding_CS"/>
</dbReference>
<comment type="cofactor">
    <cofactor evidence="1">
        <name>pantetheine 4'-phosphate</name>
        <dbReference type="ChEBI" id="CHEBI:47942"/>
    </cofactor>
</comment>
<dbReference type="InterPro" id="IPR009081">
    <property type="entry name" value="PP-bd_ACP"/>
</dbReference>
<dbReference type="SUPFAM" id="SSF47336">
    <property type="entry name" value="ACP-like"/>
    <property type="match status" value="1"/>
</dbReference>